<evidence type="ECO:0000313" key="2">
    <source>
        <dbReference type="EMBL" id="EAX87293.1"/>
    </source>
</evidence>
<dbReference type="SUPFAM" id="SSF63411">
    <property type="entry name" value="LuxS/MPP-like metallohydrolase"/>
    <property type="match status" value="3"/>
</dbReference>
<dbReference type="eggNOG" id="KOG2019">
    <property type="taxonomic scope" value="Eukaryota"/>
</dbReference>
<dbReference type="InParanoid" id="A2G6B8"/>
<dbReference type="Pfam" id="PF08367">
    <property type="entry name" value="M16C_assoc"/>
    <property type="match status" value="1"/>
</dbReference>
<dbReference type="EMBL" id="DS114476">
    <property type="protein sequence ID" value="EAX87293.1"/>
    <property type="molecule type" value="Genomic_DNA"/>
</dbReference>
<dbReference type="OrthoDB" id="10250783at2759"/>
<sequence length="923" mass="108838">MNSFDFELTRKEVISDFNCTGNIYEYRKFHTKLIFIRNEKDFNLFSANFLTLLDNNIGIAHMTEHLTLSGSERYPIPNLFFELQKKSISKNMGAETNREFTSYYFCSPIEQDFMNILDVYLDCLFHPLLSKFDYMRECHCFKFEDNDKEKELKHTGVIYNEQLGKDNLNILKYLYPDSNSFFNPGGETQEIPKARLEQIREYHAKYYHPSNAYFIVVGNIDINKVLEKISHSIQKFEKIDKIFDQKRFISKDFEKRKRITVDVQRNSKNYTFSLMFRGPFVSDLNATEDVNDVLSLLYPNLQKSLSEIGAQCSVYLNDDSYQTTIFINVKVHDKRNKEAAEKMIYDEFEKFYQNGFDKNYFERLLEKLRSFDKTIKRDTIEEIILPWIHGADPFDFFKITEFIEKSKAKMMQEKYYGNIVKKYLIDNKNVVYLEYNIVDDLNEKENELIKTELKNMKSKMTDDMKNKIVEDGIFYENELKKEKHLELLPSLSAVEFSSDINFVSPSYQAESIKIFSNETNGKTIVQILLQIPDDMENLHYLTFIPSIFQFLECGNLKPGEQEKLIKNRLEGLQINNDFLYDFKDNKYHHYLTFCSKFLYQNSSDFVNLLDSMINQIHYERTEEIEGFYEMMKENLERIGHNLERTNAKNDVLSKIDEDYQLFFKGSFSKYSLSKLKELFNGDISKFLAEFQTVFHQFISNSKLRILISCEEMFVEQSISISNHIIEVFKKMPKTEYKVTKNSTKIDMKEYDFISKTNERTSNTYLFITLPNRDVITNLKSKILVLIAEGECIFESVRAKYGCYTTGILKTNYPVLCFITMKGMNPFQEIQEMKNILSKSKLFITEDSLNNAKINILLDMKSKEQKSALTGLSNAVENIDEESFKEIINIYSHITLKEMIDFCNILNQQQFYSLVETNDTNLVI</sequence>
<dbReference type="VEuPathDB" id="TrichDB:TVAGG3_0753060"/>
<dbReference type="GO" id="GO:0016485">
    <property type="term" value="P:protein processing"/>
    <property type="evidence" value="ECO:0000318"/>
    <property type="project" value="GO_Central"/>
</dbReference>
<dbReference type="RefSeq" id="XP_001300223.1">
    <property type="nucleotide sequence ID" value="XM_001300222.1"/>
</dbReference>
<dbReference type="InterPro" id="IPR011249">
    <property type="entry name" value="Metalloenz_LuxS/M16"/>
</dbReference>
<dbReference type="InterPro" id="IPR013578">
    <property type="entry name" value="Peptidase_M16C_assoc"/>
</dbReference>
<dbReference type="PANTHER" id="PTHR43016:SF13">
    <property type="entry name" value="PRESEQUENCE PROTEASE, MITOCHONDRIAL"/>
    <property type="match status" value="1"/>
</dbReference>
<accession>A2G6B8</accession>
<feature type="domain" description="Peptidase M16C associated" evidence="1">
    <location>
        <begin position="437"/>
        <end position="667"/>
    </location>
</feature>
<dbReference type="KEGG" id="tva:4744947"/>
<evidence type="ECO:0000259" key="1">
    <source>
        <dbReference type="SMART" id="SM01264"/>
    </source>
</evidence>
<dbReference type="GO" id="GO:0046872">
    <property type="term" value="F:metal ion binding"/>
    <property type="evidence" value="ECO:0007669"/>
    <property type="project" value="InterPro"/>
</dbReference>
<protein>
    <submittedName>
        <fullName evidence="2">Clan ME, family M16, insulinase-like metallopeptidase</fullName>
    </submittedName>
</protein>
<dbReference type="PANTHER" id="PTHR43016">
    <property type="entry name" value="PRESEQUENCE PROTEASE"/>
    <property type="match status" value="1"/>
</dbReference>
<dbReference type="STRING" id="5722.A2G6B8"/>
<dbReference type="Pfam" id="PF05193">
    <property type="entry name" value="Peptidase_M16_C"/>
    <property type="match status" value="1"/>
</dbReference>
<dbReference type="Pfam" id="PF00675">
    <property type="entry name" value="Peptidase_M16"/>
    <property type="match status" value="1"/>
</dbReference>
<gene>
    <name evidence="2" type="ORF">TVAG_371040</name>
</gene>
<proteinExistence type="predicted"/>
<evidence type="ECO:0000313" key="3">
    <source>
        <dbReference type="Proteomes" id="UP000001542"/>
    </source>
</evidence>
<dbReference type="AlphaFoldDB" id="A2G6B8"/>
<dbReference type="SMART" id="SM01264">
    <property type="entry name" value="M16C_associated"/>
    <property type="match status" value="1"/>
</dbReference>
<dbReference type="SMR" id="A2G6B8"/>
<dbReference type="InterPro" id="IPR011765">
    <property type="entry name" value="Pept_M16_N"/>
</dbReference>
<dbReference type="VEuPathDB" id="TrichDB:TVAG_371040"/>
<organism evidence="2 3">
    <name type="scientific">Trichomonas vaginalis (strain ATCC PRA-98 / G3)</name>
    <dbReference type="NCBI Taxonomy" id="412133"/>
    <lineage>
        <taxon>Eukaryota</taxon>
        <taxon>Metamonada</taxon>
        <taxon>Parabasalia</taxon>
        <taxon>Trichomonadida</taxon>
        <taxon>Trichomonadidae</taxon>
        <taxon>Trichomonas</taxon>
    </lineage>
</organism>
<keyword evidence="3" id="KW-1185">Reference proteome</keyword>
<dbReference type="GO" id="GO:0004222">
    <property type="term" value="F:metalloendopeptidase activity"/>
    <property type="evidence" value="ECO:0000318"/>
    <property type="project" value="GO_Central"/>
</dbReference>
<reference evidence="2" key="2">
    <citation type="journal article" date="2007" name="Science">
        <title>Draft genome sequence of the sexually transmitted pathogen Trichomonas vaginalis.</title>
        <authorList>
            <person name="Carlton J.M."/>
            <person name="Hirt R.P."/>
            <person name="Silva J.C."/>
            <person name="Delcher A.L."/>
            <person name="Schatz M."/>
            <person name="Zhao Q."/>
            <person name="Wortman J.R."/>
            <person name="Bidwell S.L."/>
            <person name="Alsmark U.C.M."/>
            <person name="Besteiro S."/>
            <person name="Sicheritz-Ponten T."/>
            <person name="Noel C.J."/>
            <person name="Dacks J.B."/>
            <person name="Foster P.G."/>
            <person name="Simillion C."/>
            <person name="Van de Peer Y."/>
            <person name="Miranda-Saavedra D."/>
            <person name="Barton G.J."/>
            <person name="Westrop G.D."/>
            <person name="Mueller S."/>
            <person name="Dessi D."/>
            <person name="Fiori P.L."/>
            <person name="Ren Q."/>
            <person name="Paulsen I."/>
            <person name="Zhang H."/>
            <person name="Bastida-Corcuera F.D."/>
            <person name="Simoes-Barbosa A."/>
            <person name="Brown M.T."/>
            <person name="Hayes R.D."/>
            <person name="Mukherjee M."/>
            <person name="Okumura C.Y."/>
            <person name="Schneider R."/>
            <person name="Smith A.J."/>
            <person name="Vanacova S."/>
            <person name="Villalvazo M."/>
            <person name="Haas B.J."/>
            <person name="Pertea M."/>
            <person name="Feldblyum T.V."/>
            <person name="Utterback T.R."/>
            <person name="Shu C.L."/>
            <person name="Osoegawa K."/>
            <person name="de Jong P.J."/>
            <person name="Hrdy I."/>
            <person name="Horvathova L."/>
            <person name="Zubacova Z."/>
            <person name="Dolezal P."/>
            <person name="Malik S.B."/>
            <person name="Logsdon J.M. Jr."/>
            <person name="Henze K."/>
            <person name="Gupta A."/>
            <person name="Wang C.C."/>
            <person name="Dunne R.L."/>
            <person name="Upcroft J.A."/>
            <person name="Upcroft P."/>
            <person name="White O."/>
            <person name="Salzberg S.L."/>
            <person name="Tang P."/>
            <person name="Chiu C.-H."/>
            <person name="Lee Y.-S."/>
            <person name="Embley T.M."/>
            <person name="Coombs G.H."/>
            <person name="Mottram J.C."/>
            <person name="Tachezy J."/>
            <person name="Fraser-Liggett C.M."/>
            <person name="Johnson P.J."/>
        </authorList>
    </citation>
    <scope>NUCLEOTIDE SEQUENCE [LARGE SCALE GENOMIC DNA]</scope>
    <source>
        <strain evidence="2">G3</strain>
    </source>
</reference>
<dbReference type="Proteomes" id="UP000001542">
    <property type="component" value="Unassembled WGS sequence"/>
</dbReference>
<dbReference type="InterPro" id="IPR007863">
    <property type="entry name" value="Peptidase_M16_C"/>
</dbReference>
<name>A2G6B8_TRIV3</name>
<dbReference type="Gene3D" id="3.30.830.10">
    <property type="entry name" value="Metalloenzyme, LuxS/M16 peptidase-like"/>
    <property type="match status" value="4"/>
</dbReference>
<reference evidence="2" key="1">
    <citation type="submission" date="2006-10" db="EMBL/GenBank/DDBJ databases">
        <authorList>
            <person name="Amadeo P."/>
            <person name="Zhao Q."/>
            <person name="Wortman J."/>
            <person name="Fraser-Liggett C."/>
            <person name="Carlton J."/>
        </authorList>
    </citation>
    <scope>NUCLEOTIDE SEQUENCE</scope>
    <source>
        <strain evidence="2">G3</strain>
    </source>
</reference>